<proteinExistence type="predicted"/>
<evidence type="ECO:0000313" key="2">
    <source>
        <dbReference type="Proteomes" id="UP000199546"/>
    </source>
</evidence>
<gene>
    <name evidence="1" type="ORF">SAMN05660657_02122</name>
</gene>
<name>A0A1I6ZMU1_9ACTN</name>
<protein>
    <submittedName>
        <fullName evidence="1">Uncharacterized protein</fullName>
    </submittedName>
</protein>
<dbReference type="InterPro" id="IPR027417">
    <property type="entry name" value="P-loop_NTPase"/>
</dbReference>
<dbReference type="AlphaFoldDB" id="A0A1I6ZMU1"/>
<evidence type="ECO:0000313" key="1">
    <source>
        <dbReference type="EMBL" id="SFT63865.1"/>
    </source>
</evidence>
<dbReference type="Proteomes" id="UP000199546">
    <property type="component" value="Unassembled WGS sequence"/>
</dbReference>
<dbReference type="SUPFAM" id="SSF52540">
    <property type="entry name" value="P-loop containing nucleoside triphosphate hydrolases"/>
    <property type="match status" value="1"/>
</dbReference>
<reference evidence="2" key="1">
    <citation type="submission" date="2016-10" db="EMBL/GenBank/DDBJ databases">
        <authorList>
            <person name="Varghese N."/>
            <person name="Submissions S."/>
        </authorList>
    </citation>
    <scope>NUCLEOTIDE SEQUENCE [LARGE SCALE GENOMIC DNA]</scope>
    <source>
        <strain evidence="2">DSM 46136</strain>
    </source>
</reference>
<organism evidence="1 2">
    <name type="scientific">Geodermatophilus amargosae</name>
    <dbReference type="NCBI Taxonomy" id="1296565"/>
    <lineage>
        <taxon>Bacteria</taxon>
        <taxon>Bacillati</taxon>
        <taxon>Actinomycetota</taxon>
        <taxon>Actinomycetes</taxon>
        <taxon>Geodermatophilales</taxon>
        <taxon>Geodermatophilaceae</taxon>
        <taxon>Geodermatophilus</taxon>
    </lineage>
</organism>
<sequence length="513" mass="56879">METLCYQNRIWTGLARRADLVTDEARLEASYVATSVDGLFSGTESSVVFGRRGAGKTHLLIHLEHQIRARDDVPIFLDMRVMGSNAGIYNDPQIPFSNRATRLLVDLVENVHQVLYQAGIGEGRLDLSAQLHLLGPALDAIGEAMTDVAVTGEVEVTHEQGGEVSRNGKAEVGYKSKDGISVGFSSENREHGSFRQAVTRKGQSEYHVVLGSLSKALRSLCAAIEGRRLWLLIDEWDAVPRELQPTLADMLRRAFIPVPQLTVKMTAVEHRSVFREPGTDGRWIGLELGSDTGESVSLDFHQALKGPATARDFAGRVLFEHFRAYEKTLGHDVSTLEEIMAGFLRDALATLVTASEGNPRDAINIVSKSARLAAQGPIGPDHVLRASSDYFWMTKFKNIEGRPDLEELFEEILAKSLKRGKRTILVNRSDPKRPLYAELYDARLIHLLQSGIRPEGGGESYDGYAIDFGSYSQRVLAGTLRWTSDGWVNSTSFFSDKDAPDWRDGVMPRRGRR</sequence>
<dbReference type="STRING" id="1296565.SAMN05660657_02122"/>
<dbReference type="RefSeq" id="WP_139245779.1">
    <property type="nucleotide sequence ID" value="NZ_FPBA01000005.1"/>
</dbReference>
<dbReference type="OrthoDB" id="4008664at2"/>
<dbReference type="EMBL" id="FPBA01000005">
    <property type="protein sequence ID" value="SFT63865.1"/>
    <property type="molecule type" value="Genomic_DNA"/>
</dbReference>
<keyword evidence="2" id="KW-1185">Reference proteome</keyword>
<accession>A0A1I6ZMU1</accession>